<accession>A0A512SYW0</accession>
<dbReference type="SUPFAM" id="SSF47413">
    <property type="entry name" value="lambda repressor-like DNA-binding domains"/>
    <property type="match status" value="1"/>
</dbReference>
<dbReference type="SMART" id="SM00530">
    <property type="entry name" value="HTH_XRE"/>
    <property type="match status" value="1"/>
</dbReference>
<feature type="region of interest" description="Disordered" evidence="1">
    <location>
        <begin position="100"/>
        <end position="151"/>
    </location>
</feature>
<dbReference type="Gene3D" id="1.10.260.40">
    <property type="entry name" value="lambda repressor-like DNA-binding domains"/>
    <property type="match status" value="1"/>
</dbReference>
<evidence type="ECO:0000256" key="1">
    <source>
        <dbReference type="SAM" id="MobiDB-lite"/>
    </source>
</evidence>
<dbReference type="InterPro" id="IPR001387">
    <property type="entry name" value="Cro/C1-type_HTH"/>
</dbReference>
<sequence length="151" mass="16916">MRVARRRLGLSQRALADALGWDRSKVGRWECGGTPEGFDEVVALLRILGFGLELIDPDARRWTGWDDPAEHIVDRAERRFPAHLELCEEDVSTTWNWTRHRSEPSPLAGLTSFRRRTRTQAVADEGQLAAEQDALRAADPPAGRATSQEAS</sequence>
<proteinExistence type="predicted"/>
<evidence type="ECO:0000259" key="2">
    <source>
        <dbReference type="PROSITE" id="PS50943"/>
    </source>
</evidence>
<comment type="caution">
    <text evidence="3">The sequence shown here is derived from an EMBL/GenBank/DDBJ whole genome shotgun (WGS) entry which is preliminary data.</text>
</comment>
<dbReference type="AlphaFoldDB" id="A0A512SYW0"/>
<evidence type="ECO:0000313" key="3">
    <source>
        <dbReference type="EMBL" id="GEQ13147.1"/>
    </source>
</evidence>
<dbReference type="GO" id="GO:0003677">
    <property type="term" value="F:DNA binding"/>
    <property type="evidence" value="ECO:0007669"/>
    <property type="project" value="InterPro"/>
</dbReference>
<organism evidence="3 4">
    <name type="scientific">Knoellia locipacati</name>
    <dbReference type="NCBI Taxonomy" id="882824"/>
    <lineage>
        <taxon>Bacteria</taxon>
        <taxon>Bacillati</taxon>
        <taxon>Actinomycetota</taxon>
        <taxon>Actinomycetes</taxon>
        <taxon>Micrococcales</taxon>
        <taxon>Intrasporangiaceae</taxon>
        <taxon>Knoellia</taxon>
    </lineage>
</organism>
<dbReference type="PROSITE" id="PS50943">
    <property type="entry name" value="HTH_CROC1"/>
    <property type="match status" value="1"/>
</dbReference>
<feature type="domain" description="HTH cro/C1-type" evidence="2">
    <location>
        <begin position="1"/>
        <end position="55"/>
    </location>
</feature>
<dbReference type="CDD" id="cd00093">
    <property type="entry name" value="HTH_XRE"/>
    <property type="match status" value="1"/>
</dbReference>
<evidence type="ECO:0000313" key="4">
    <source>
        <dbReference type="Proteomes" id="UP000321793"/>
    </source>
</evidence>
<reference evidence="3 4" key="1">
    <citation type="submission" date="2019-07" db="EMBL/GenBank/DDBJ databases">
        <title>Whole genome shotgun sequence of Knoellia locipacati NBRC 109775.</title>
        <authorList>
            <person name="Hosoyama A."/>
            <person name="Uohara A."/>
            <person name="Ohji S."/>
            <person name="Ichikawa N."/>
        </authorList>
    </citation>
    <scope>NUCLEOTIDE SEQUENCE [LARGE SCALE GENOMIC DNA]</scope>
    <source>
        <strain evidence="3 4">NBRC 109775</strain>
    </source>
</reference>
<dbReference type="Proteomes" id="UP000321793">
    <property type="component" value="Unassembled WGS sequence"/>
</dbReference>
<dbReference type="InterPro" id="IPR010982">
    <property type="entry name" value="Lambda_DNA-bd_dom_sf"/>
</dbReference>
<dbReference type="Pfam" id="PF13560">
    <property type="entry name" value="HTH_31"/>
    <property type="match status" value="1"/>
</dbReference>
<keyword evidence="4" id="KW-1185">Reference proteome</keyword>
<name>A0A512SYW0_9MICO</name>
<gene>
    <name evidence="3" type="ORF">KLO01_11940</name>
</gene>
<dbReference type="EMBL" id="BKBA01000003">
    <property type="protein sequence ID" value="GEQ13147.1"/>
    <property type="molecule type" value="Genomic_DNA"/>
</dbReference>
<protein>
    <recommendedName>
        <fullName evidence="2">HTH cro/C1-type domain-containing protein</fullName>
    </recommendedName>
</protein>